<feature type="region of interest" description="Disordered" evidence="1">
    <location>
        <begin position="32"/>
        <end position="51"/>
    </location>
</feature>
<dbReference type="EMBL" id="ODYU01003332">
    <property type="protein sequence ID" value="SOQ41947.1"/>
    <property type="molecule type" value="Genomic_DNA"/>
</dbReference>
<accession>A0A2H1VMA4</accession>
<proteinExistence type="predicted"/>
<organism evidence="2">
    <name type="scientific">Spodoptera frugiperda</name>
    <name type="common">Fall armyworm</name>
    <dbReference type="NCBI Taxonomy" id="7108"/>
    <lineage>
        <taxon>Eukaryota</taxon>
        <taxon>Metazoa</taxon>
        <taxon>Ecdysozoa</taxon>
        <taxon>Arthropoda</taxon>
        <taxon>Hexapoda</taxon>
        <taxon>Insecta</taxon>
        <taxon>Pterygota</taxon>
        <taxon>Neoptera</taxon>
        <taxon>Endopterygota</taxon>
        <taxon>Lepidoptera</taxon>
        <taxon>Glossata</taxon>
        <taxon>Ditrysia</taxon>
        <taxon>Noctuoidea</taxon>
        <taxon>Noctuidae</taxon>
        <taxon>Amphipyrinae</taxon>
        <taxon>Spodoptera</taxon>
    </lineage>
</organism>
<reference evidence="2" key="1">
    <citation type="submission" date="2016-07" db="EMBL/GenBank/DDBJ databases">
        <authorList>
            <person name="Bretaudeau A."/>
        </authorList>
    </citation>
    <scope>NUCLEOTIDE SEQUENCE</scope>
    <source>
        <strain evidence="2">Rice</strain>
        <tissue evidence="2">Whole body</tissue>
    </source>
</reference>
<protein>
    <submittedName>
        <fullName evidence="2">SFRICE_009623</fullName>
    </submittedName>
</protein>
<gene>
    <name evidence="2" type="ORF">SFRICE_009623</name>
</gene>
<evidence type="ECO:0000256" key="1">
    <source>
        <dbReference type="SAM" id="MobiDB-lite"/>
    </source>
</evidence>
<name>A0A2H1VMA4_SPOFR</name>
<dbReference type="AlphaFoldDB" id="A0A2H1VMA4"/>
<evidence type="ECO:0000313" key="2">
    <source>
        <dbReference type="EMBL" id="SOQ41947.1"/>
    </source>
</evidence>
<sequence length="164" mass="18468">MFFLQGENHPMTYPALGSPIIEQTDHLMVSNRRRPRTPETPEALQGGNHPISSSALDEARGSVRLLLRRGRNNSIYLVRDKSTAGLLKFVVGVVNIVTSSATGKNFGTSTIGAQPRTFIIFLQNILKKQTTHTISNYIIIIVLNMYYRKNMRHAYNTDLLQKII</sequence>